<dbReference type="InterPro" id="IPR004291">
    <property type="entry name" value="Transposase_IS66_central"/>
</dbReference>
<protein>
    <recommendedName>
        <fullName evidence="2">Transposase IS66 central domain-containing protein</fullName>
    </recommendedName>
</protein>
<reference evidence="3 4" key="1">
    <citation type="submission" date="2022-03" db="EMBL/GenBank/DDBJ databases">
        <authorList>
            <person name="Brunel B."/>
        </authorList>
    </citation>
    <scope>NUCLEOTIDE SEQUENCE [LARGE SCALE GENOMIC DNA]</scope>
    <source>
        <strain evidence="3">STM5069sample</strain>
    </source>
</reference>
<gene>
    <name evidence="3" type="ORF">MES5069_450023</name>
</gene>
<evidence type="ECO:0000313" key="3">
    <source>
        <dbReference type="EMBL" id="CAH2405032.1"/>
    </source>
</evidence>
<name>A0ABN8K434_9HYPH</name>
<comment type="caution">
    <text evidence="3">The sequence shown here is derived from an EMBL/GenBank/DDBJ whole genome shotgun (WGS) entry which is preliminary data.</text>
</comment>
<keyword evidence="4" id="KW-1185">Reference proteome</keyword>
<feature type="region of interest" description="Disordered" evidence="1">
    <location>
        <begin position="66"/>
        <end position="106"/>
    </location>
</feature>
<evidence type="ECO:0000259" key="2">
    <source>
        <dbReference type="Pfam" id="PF03050"/>
    </source>
</evidence>
<feature type="domain" description="Transposase IS66 central" evidence="2">
    <location>
        <begin position="32"/>
        <end position="62"/>
    </location>
</feature>
<accession>A0ABN8K434</accession>
<dbReference type="Proteomes" id="UP001153050">
    <property type="component" value="Unassembled WGS sequence"/>
</dbReference>
<dbReference type="EMBL" id="CAKXZT010000141">
    <property type="protein sequence ID" value="CAH2405032.1"/>
    <property type="molecule type" value="Genomic_DNA"/>
</dbReference>
<evidence type="ECO:0000256" key="1">
    <source>
        <dbReference type="SAM" id="MobiDB-lite"/>
    </source>
</evidence>
<evidence type="ECO:0000313" key="4">
    <source>
        <dbReference type="Proteomes" id="UP001153050"/>
    </source>
</evidence>
<organism evidence="3 4">
    <name type="scientific">Mesorhizobium escarrei</name>
    <dbReference type="NCBI Taxonomy" id="666018"/>
    <lineage>
        <taxon>Bacteria</taxon>
        <taxon>Pseudomonadati</taxon>
        <taxon>Pseudomonadota</taxon>
        <taxon>Alphaproteobacteria</taxon>
        <taxon>Hyphomicrobiales</taxon>
        <taxon>Phyllobacteriaceae</taxon>
        <taxon>Mesorhizobium</taxon>
    </lineage>
</organism>
<dbReference type="Pfam" id="PF03050">
    <property type="entry name" value="DDE_Tnp_IS66"/>
    <property type="match status" value="1"/>
</dbReference>
<proteinExistence type="predicted"/>
<feature type="compositionally biased region" description="Basic residues" evidence="1">
    <location>
        <begin position="88"/>
        <end position="106"/>
    </location>
</feature>
<sequence>MYARRLGRPRRLAPASGARAAAWQAEVLAKTLADETTAPVLDPGRGETKTGQLWAYARDDRLWNGATRRASPISMRRTERPASNRPSRGLHRNPSGRRLRRLSRAG</sequence>